<sequence>MRSITLGLLAVVCLVQSPAEGEDKTQVKTARTPWPRHTVDDRFQGADGVRLGDFDGDGHLDVVTGWEESGVVRLYLNPGPDLAKQPWPAVTVAAAASPEDAVPVDVDGDGNLDIVSCHEGKRRQVLVHFSNVNDPANPDDWLSQDSWTTESFPSLDGVMWMYALPFEDIDGRRAIIVGGKSKQASLSLLLSPTTKDSRDLGRWEVIRIRDVAWTMSLHAIDMDHDGDQDLVFTDRKGSKSMAGWLEQPEDPRQTWREHPIAGQGREVMFLSATRDRWLIPTRRTDSLDCRREGNRWIVSTIKHPPQIEFGKAIGVLPSGRLLLSSNTKASRYPDRPGLWLRDLDGQWSVVDPTRGVKFDRFEMIDLDADGDLDAMTCEERQNFGVVWYENPGL</sequence>
<protein>
    <submittedName>
        <fullName evidence="2">VCBS repeat-containing protein</fullName>
    </submittedName>
</protein>
<dbReference type="Pfam" id="PF13517">
    <property type="entry name" value="FG-GAP_3"/>
    <property type="match status" value="1"/>
</dbReference>
<keyword evidence="3" id="KW-1185">Reference proteome</keyword>
<dbReference type="Gene3D" id="2.130.10.130">
    <property type="entry name" value="Integrin alpha, N-terminal"/>
    <property type="match status" value="1"/>
</dbReference>
<dbReference type="InterPro" id="IPR028994">
    <property type="entry name" value="Integrin_alpha_N"/>
</dbReference>
<keyword evidence="1" id="KW-0732">Signal</keyword>
<dbReference type="InterPro" id="IPR013517">
    <property type="entry name" value="FG-GAP"/>
</dbReference>
<name>A0ABT7PJE0_9BACT</name>
<organism evidence="2 3">
    <name type="scientific">Roseiconus lacunae</name>
    <dbReference type="NCBI Taxonomy" id="2605694"/>
    <lineage>
        <taxon>Bacteria</taxon>
        <taxon>Pseudomonadati</taxon>
        <taxon>Planctomycetota</taxon>
        <taxon>Planctomycetia</taxon>
        <taxon>Pirellulales</taxon>
        <taxon>Pirellulaceae</taxon>
        <taxon>Roseiconus</taxon>
    </lineage>
</organism>
<gene>
    <name evidence="2" type="ORF">QTN89_13185</name>
</gene>
<dbReference type="SUPFAM" id="SSF69318">
    <property type="entry name" value="Integrin alpha N-terminal domain"/>
    <property type="match status" value="1"/>
</dbReference>
<comment type="caution">
    <text evidence="2">The sequence shown here is derived from an EMBL/GenBank/DDBJ whole genome shotgun (WGS) entry which is preliminary data.</text>
</comment>
<accession>A0ABT7PJE0</accession>
<dbReference type="EMBL" id="JASZZN010000008">
    <property type="protein sequence ID" value="MDM4016391.1"/>
    <property type="molecule type" value="Genomic_DNA"/>
</dbReference>
<reference evidence="2 3" key="1">
    <citation type="submission" date="2023-06" db="EMBL/GenBank/DDBJ databases">
        <title>Roseiconus lacunae JC819 isolated from Gulf of Mannar region, Tamil Nadu.</title>
        <authorList>
            <person name="Pk S."/>
            <person name="Ch S."/>
            <person name="Ch V.R."/>
        </authorList>
    </citation>
    <scope>NUCLEOTIDE SEQUENCE [LARGE SCALE GENOMIC DNA]</scope>
    <source>
        <strain evidence="2 3">JC819</strain>
    </source>
</reference>
<dbReference type="PANTHER" id="PTHR46580">
    <property type="entry name" value="SENSOR KINASE-RELATED"/>
    <property type="match status" value="1"/>
</dbReference>
<dbReference type="PANTHER" id="PTHR46580:SF4">
    <property type="entry name" value="ATP_GTP-BINDING PROTEIN"/>
    <property type="match status" value="1"/>
</dbReference>
<dbReference type="RefSeq" id="WP_149497881.1">
    <property type="nucleotide sequence ID" value="NZ_JASZZN010000008.1"/>
</dbReference>
<dbReference type="Proteomes" id="UP001239462">
    <property type="component" value="Unassembled WGS sequence"/>
</dbReference>
<evidence type="ECO:0000256" key="1">
    <source>
        <dbReference type="ARBA" id="ARBA00022729"/>
    </source>
</evidence>
<evidence type="ECO:0000313" key="2">
    <source>
        <dbReference type="EMBL" id="MDM4016391.1"/>
    </source>
</evidence>
<evidence type="ECO:0000313" key="3">
    <source>
        <dbReference type="Proteomes" id="UP001239462"/>
    </source>
</evidence>
<proteinExistence type="predicted"/>